<dbReference type="Pfam" id="PF07971">
    <property type="entry name" value="Glyco_hydro_92"/>
    <property type="match status" value="1"/>
</dbReference>
<evidence type="ECO:0000259" key="6">
    <source>
        <dbReference type="Pfam" id="PF17678"/>
    </source>
</evidence>
<dbReference type="Pfam" id="PF17678">
    <property type="entry name" value="Glyco_hydro_92N"/>
    <property type="match status" value="1"/>
</dbReference>
<dbReference type="EMBL" id="JAKZMM010000011">
    <property type="protein sequence ID" value="MCJ2380178.1"/>
    <property type="molecule type" value="Genomic_DNA"/>
</dbReference>
<dbReference type="InterPro" id="IPR005887">
    <property type="entry name" value="GH92_a_mannosidase_put"/>
</dbReference>
<dbReference type="GO" id="GO:0016798">
    <property type="term" value="F:hydrolase activity, acting on glycosyl bonds"/>
    <property type="evidence" value="ECO:0007669"/>
    <property type="project" value="UniProtKB-KW"/>
</dbReference>
<dbReference type="SUPFAM" id="SSF48208">
    <property type="entry name" value="Six-hairpin glycosidases"/>
    <property type="match status" value="1"/>
</dbReference>
<dbReference type="NCBIfam" id="TIGR01180">
    <property type="entry name" value="aman2_put"/>
    <property type="match status" value="1"/>
</dbReference>
<dbReference type="PANTHER" id="PTHR12143:SF39">
    <property type="entry name" value="SECRETED PROTEIN"/>
    <property type="match status" value="1"/>
</dbReference>
<dbReference type="InterPro" id="IPR008928">
    <property type="entry name" value="6-hairpin_glycosidase_sf"/>
</dbReference>
<feature type="signal peptide" evidence="4">
    <location>
        <begin position="1"/>
        <end position="19"/>
    </location>
</feature>
<evidence type="ECO:0000259" key="5">
    <source>
        <dbReference type="Pfam" id="PF07971"/>
    </source>
</evidence>
<keyword evidence="7" id="KW-0326">Glycosidase</keyword>
<dbReference type="InterPro" id="IPR012939">
    <property type="entry name" value="Glyco_hydro_92"/>
</dbReference>
<comment type="subunit">
    <text evidence="2">Monomer.</text>
</comment>
<dbReference type="Gene3D" id="3.30.2080.10">
    <property type="entry name" value="GH92 mannosidase domain"/>
    <property type="match status" value="1"/>
</dbReference>
<evidence type="ECO:0000256" key="3">
    <source>
        <dbReference type="ARBA" id="ARBA00022837"/>
    </source>
</evidence>
<proteinExistence type="predicted"/>
<keyword evidence="3" id="KW-0106">Calcium</keyword>
<feature type="domain" description="Glycosyl hydrolase family 92" evidence="5">
    <location>
        <begin position="316"/>
        <end position="760"/>
    </location>
</feature>
<dbReference type="PANTHER" id="PTHR12143">
    <property type="entry name" value="PEPTIDE N-GLYCANASE PNGASE -RELATED"/>
    <property type="match status" value="1"/>
</dbReference>
<dbReference type="InterPro" id="IPR014718">
    <property type="entry name" value="GH-type_carb-bd"/>
</dbReference>
<keyword evidence="4" id="KW-0732">Signal</keyword>
<comment type="cofactor">
    <cofactor evidence="1">
        <name>Ca(2+)</name>
        <dbReference type="ChEBI" id="CHEBI:29108"/>
    </cofactor>
</comment>
<dbReference type="Gene3D" id="1.20.1050.60">
    <property type="entry name" value="alpha-1,2-mannosidase"/>
    <property type="match status" value="1"/>
</dbReference>
<accession>A0ABT0C013</accession>
<evidence type="ECO:0000313" key="8">
    <source>
        <dbReference type="Proteomes" id="UP001165444"/>
    </source>
</evidence>
<evidence type="ECO:0000256" key="1">
    <source>
        <dbReference type="ARBA" id="ARBA00001913"/>
    </source>
</evidence>
<sequence>MVKAVLFSVLLTCSWQAEALQPEMQEEKRAAEYVNPFIGASTNVRDAGAYHGLGKTIPGATYPFGLVQLSPNTITGGDNGSGYSDEHESIEGFAFTQMSGIGWYGDLGNFLVMPTIGPMHTNSGKLENPDAGYRSRYDKASEYARAGYYSVYLSDYRIRTEATVAQRAGMLRFTFPEGKDSRIQIDLARRVGGTSTWQEIKVVDDHTISGKMICTPGGGGWGNGDGKPDYTVHFYAQFSKPLKNYGVWSVAIPEGQSRKREFVESEAFQQLTAGAEIHRQVSSFEGKHLGFFTEFETTKDEVVLMKAGISFVSEENARENLETEIADWDFERVLQSNQQAWNEALSKVEVASADEELKHIFYTALYRTMIDPRLYSDANGEYMGGDKKIHQTGSFQKRTIFSGWDVFRSEMPLLTLIRPDVISDMLNSLITLADESGKGYLERWEFLNAYSGCMIGNPAISVLVDAYKKHIRNYDLEKAWQYAEESSHLFGNAKYGYVPGSISSTLEYAYTEWCMAELAKALGKISEEQHYRKLAKSYQHIYDAEHRSFRPKDEKGNFLPWPEKGRLTEGYGSVESNPFQQGWFVPHDIEGLTQLMGGREKTIEELDYMFANTPTDFLWNQFYNHANEPVHHVPFFYNRLGQPWKTQYWTRFICQKAYKNEVKGLVGNEDVGQMSAWYVLASIGMHPICPGDTRMELSAPLFDEVTLRLAGGKVFTIRVKGQSPQNTYIQSATLNGKPYTKCYIDYQDVVQGGVLELTLSDQPNKKWGVGE</sequence>
<reference evidence="7 8" key="1">
    <citation type="submission" date="2022-03" db="EMBL/GenBank/DDBJ databases">
        <title>Parabacteroides sp. nov. isolated from swine feces.</title>
        <authorList>
            <person name="Bak J.E."/>
        </authorList>
    </citation>
    <scope>NUCLEOTIDE SEQUENCE [LARGE SCALE GENOMIC DNA]</scope>
    <source>
        <strain evidence="7 8">AGMB00274</strain>
    </source>
</reference>
<keyword evidence="8" id="KW-1185">Reference proteome</keyword>
<protein>
    <submittedName>
        <fullName evidence="7">GH92 family glycosyl hydrolase</fullName>
        <ecNumber evidence="7">3.2.1.-</ecNumber>
    </submittedName>
</protein>
<organism evidence="7 8">
    <name type="scientific">Parabacteroides faecalis</name>
    <dbReference type="NCBI Taxonomy" id="2924040"/>
    <lineage>
        <taxon>Bacteria</taxon>
        <taxon>Pseudomonadati</taxon>
        <taxon>Bacteroidota</taxon>
        <taxon>Bacteroidia</taxon>
        <taxon>Bacteroidales</taxon>
        <taxon>Tannerellaceae</taxon>
        <taxon>Parabacteroides</taxon>
    </lineage>
</organism>
<name>A0ABT0C013_9BACT</name>
<dbReference type="InterPro" id="IPR050883">
    <property type="entry name" value="PNGase"/>
</dbReference>
<feature type="chain" id="PRO_5046073697" evidence="4">
    <location>
        <begin position="20"/>
        <end position="771"/>
    </location>
</feature>
<dbReference type="Gene3D" id="1.20.1610.10">
    <property type="entry name" value="alpha-1,2-mannosidases domains"/>
    <property type="match status" value="1"/>
</dbReference>
<dbReference type="Proteomes" id="UP001165444">
    <property type="component" value="Unassembled WGS sequence"/>
</dbReference>
<dbReference type="EC" id="3.2.1.-" evidence="7"/>
<evidence type="ECO:0000313" key="7">
    <source>
        <dbReference type="EMBL" id="MCJ2380178.1"/>
    </source>
</evidence>
<dbReference type="Gene3D" id="2.70.98.10">
    <property type="match status" value="1"/>
</dbReference>
<feature type="domain" description="Glycosyl hydrolase family 92 N-terminal" evidence="6">
    <location>
        <begin position="33"/>
        <end position="310"/>
    </location>
</feature>
<dbReference type="InterPro" id="IPR041371">
    <property type="entry name" value="GH92_N"/>
</dbReference>
<gene>
    <name evidence="7" type="ORF">MUN53_06055</name>
</gene>
<comment type="caution">
    <text evidence="7">The sequence shown here is derived from an EMBL/GenBank/DDBJ whole genome shotgun (WGS) entry which is preliminary data.</text>
</comment>
<evidence type="ECO:0000256" key="4">
    <source>
        <dbReference type="SAM" id="SignalP"/>
    </source>
</evidence>
<keyword evidence="7" id="KW-0378">Hydrolase</keyword>
<evidence type="ECO:0000256" key="2">
    <source>
        <dbReference type="ARBA" id="ARBA00011245"/>
    </source>
</evidence>